<evidence type="ECO:0000259" key="14">
    <source>
        <dbReference type="Pfam" id="PF13476"/>
    </source>
</evidence>
<dbReference type="GO" id="GO:0006260">
    <property type="term" value="P:DNA replication"/>
    <property type="evidence" value="ECO:0007669"/>
    <property type="project" value="UniProtKB-KW"/>
</dbReference>
<sequence>MRPLKLTMNNFGPFIKEQIDFTQITNNQLFLISGKTGSGKTMIFDAMVYALFGEASTKDRDKGDLRSHFANRNEALKISFEFKLGKEIFRVERQGKFTKEGNKTETPGHLTVYRKINNDYELIESTIKDGNKFIKERLGVNADQFRQLFILPQGEFKKFLVSSSLEKQQILRTLFNSQRFEVIQNTLKENVDQVRQQIDDLYRKLQDNWGDVNDFNDEHLQALKNIDVNQTKRIIEAIKSFEQQANDMLTQLSHNKNNHEKILDQHLKILEEQKAISQNYKKLSEHENQYNKLLERKDEIAKVKQYLNEINEVKLLSQYMKQHRSVSKKLSDNQKKIEEATNTTKLQEKRIQEYEEKLNSLEEQSEYYKDIETFLTENKLFFKNIDSYQQAYKNINKLKEKINVLKNEQNEIDSKIEVLTLNMKDKELNYEIINDFNNDIYQLKDQERHITQEIEENSQRENLIDLLSKEKKRLEEVNKKLEEDFKHTQTNLLNLDFNNYEKLVTTLQQQVTIGDTCPICGNEVTDLGEHIDIDQMKEDQFKQEQIAKQLSELQEKKGKLLNSIDNINQELPKLAQSNKTTEDIQNLKSKRENLEARLKKQKQHNQFIEKQKEEQEKLVNKQRKIETDLLNFKHQFKSEETKINDFETTTEYTDIEQFKESYQSHQHDLEQYSKQLNDTKDHVKEEKQQLELTQNNIKYLNDTFESLQKEKQELNEQISNEMSRVGFETQQEIDEAIDKTKYQSRYEQQVQNYEREKQSLEGIIHNLKEELKNKERLDLIEVEETYQKSKQQFNEIVEKYNHHTYKVEFNNQKFKEIKAIVNQLNNELQNQTEMIHLSDVITGKNATKLKLENYVLIHYLTQILSQANKRLSVMTGERYRLVRKQSVSQGYSGLEINVFDAHSNKERHISTLSGGETFQASLALALGLSEVVQQESGGIALESIFIDEGFGTLDQETLDTALDTLINLQSTGRLVGIISHVSELKQRIPLILQVTSSQRESYTKLIKQ</sequence>
<dbReference type="Proteomes" id="UP000242712">
    <property type="component" value="Unassembled WGS sequence"/>
</dbReference>
<dbReference type="Gene3D" id="3.40.50.300">
    <property type="entry name" value="P-loop containing nucleotide triphosphate hydrolases"/>
    <property type="match status" value="2"/>
</dbReference>
<dbReference type="RefSeq" id="WP_103371207.1">
    <property type="nucleotide sequence ID" value="NZ_CBCRVO010000001.1"/>
</dbReference>
<dbReference type="Pfam" id="PF13558">
    <property type="entry name" value="SbcC_Walker_B"/>
    <property type="match status" value="1"/>
</dbReference>
<dbReference type="InterPro" id="IPR027417">
    <property type="entry name" value="P-loop_NTPase"/>
</dbReference>
<dbReference type="PANTHER" id="PTHR32114:SF2">
    <property type="entry name" value="ABC TRANSPORTER ABCH.3"/>
    <property type="match status" value="1"/>
</dbReference>
<evidence type="ECO:0000256" key="5">
    <source>
        <dbReference type="ARBA" id="ARBA00022722"/>
    </source>
</evidence>
<evidence type="ECO:0000256" key="11">
    <source>
        <dbReference type="ARBA" id="ARBA00023054"/>
    </source>
</evidence>
<evidence type="ECO:0000256" key="6">
    <source>
        <dbReference type="ARBA" id="ARBA00022741"/>
    </source>
</evidence>
<evidence type="ECO:0000256" key="3">
    <source>
        <dbReference type="ARBA" id="ARBA00013368"/>
    </source>
</evidence>
<evidence type="ECO:0000256" key="9">
    <source>
        <dbReference type="ARBA" id="ARBA00022839"/>
    </source>
</evidence>
<reference evidence="15 16" key="1">
    <citation type="submission" date="2017-08" db="EMBL/GenBank/DDBJ databases">
        <title>Draft genome sequences of 64 type strains of genus Staph aureus.</title>
        <authorList>
            <person name="Cole K."/>
            <person name="Golubchik T."/>
            <person name="Russell J."/>
            <person name="Foster D."/>
            <person name="Llewelyn M."/>
            <person name="Wilson D."/>
            <person name="Crook D."/>
            <person name="Paul J."/>
        </authorList>
    </citation>
    <scope>NUCLEOTIDE SEQUENCE [LARGE SCALE GENOMIC DNA]</scope>
    <source>
        <strain evidence="15 16">DSM 29875</strain>
    </source>
</reference>
<dbReference type="GO" id="GO:0005524">
    <property type="term" value="F:ATP binding"/>
    <property type="evidence" value="ECO:0007669"/>
    <property type="project" value="UniProtKB-KW"/>
</dbReference>
<gene>
    <name evidence="15" type="ORF">CD039_03925</name>
</gene>
<dbReference type="SUPFAM" id="SSF52540">
    <property type="entry name" value="P-loop containing nucleoside triphosphate hydrolases"/>
    <property type="match status" value="2"/>
</dbReference>
<proteinExistence type="inferred from homology"/>
<evidence type="ECO:0000256" key="2">
    <source>
        <dbReference type="ARBA" id="ARBA00011322"/>
    </source>
</evidence>
<evidence type="ECO:0000256" key="1">
    <source>
        <dbReference type="ARBA" id="ARBA00006930"/>
    </source>
</evidence>
<dbReference type="PANTHER" id="PTHR32114">
    <property type="entry name" value="ABC TRANSPORTER ABCH.3"/>
    <property type="match status" value="1"/>
</dbReference>
<keyword evidence="10" id="KW-0067">ATP-binding</keyword>
<evidence type="ECO:0000256" key="12">
    <source>
        <dbReference type="ARBA" id="ARBA00023172"/>
    </source>
</evidence>
<feature type="coiled-coil region" evidence="13">
    <location>
        <begin position="337"/>
        <end position="415"/>
    </location>
</feature>
<evidence type="ECO:0000256" key="13">
    <source>
        <dbReference type="SAM" id="Coils"/>
    </source>
</evidence>
<accession>A0A2K4FG64</accession>
<dbReference type="GO" id="GO:0006302">
    <property type="term" value="P:double-strand break repair"/>
    <property type="evidence" value="ECO:0007669"/>
    <property type="project" value="InterPro"/>
</dbReference>
<evidence type="ECO:0000256" key="7">
    <source>
        <dbReference type="ARBA" id="ARBA00022759"/>
    </source>
</evidence>
<feature type="coiled-coil region" evidence="13">
    <location>
        <begin position="457"/>
        <end position="491"/>
    </location>
</feature>
<evidence type="ECO:0000256" key="10">
    <source>
        <dbReference type="ARBA" id="ARBA00022840"/>
    </source>
</evidence>
<dbReference type="GO" id="GO:0016887">
    <property type="term" value="F:ATP hydrolysis activity"/>
    <property type="evidence" value="ECO:0007669"/>
    <property type="project" value="InterPro"/>
</dbReference>
<keyword evidence="6" id="KW-0547">Nucleotide-binding</keyword>
<evidence type="ECO:0000256" key="4">
    <source>
        <dbReference type="ARBA" id="ARBA00022705"/>
    </source>
</evidence>
<keyword evidence="4" id="KW-0235">DNA replication</keyword>
<feature type="coiled-coil region" evidence="13">
    <location>
        <begin position="655"/>
        <end position="777"/>
    </location>
</feature>
<dbReference type="GO" id="GO:0004527">
    <property type="term" value="F:exonuclease activity"/>
    <property type="evidence" value="ECO:0007669"/>
    <property type="project" value="UniProtKB-KW"/>
</dbReference>
<dbReference type="OrthoDB" id="9795626at2"/>
<keyword evidence="16" id="KW-1185">Reference proteome</keyword>
<keyword evidence="12" id="KW-0233">DNA recombination</keyword>
<comment type="similarity">
    <text evidence="1">Belongs to the SMC family. SbcC subfamily.</text>
</comment>
<keyword evidence="11 13" id="KW-0175">Coiled coil</keyword>
<keyword evidence="9" id="KW-0269">Exonuclease</keyword>
<dbReference type="InterPro" id="IPR038729">
    <property type="entry name" value="Rad50/SbcC_AAA"/>
</dbReference>
<dbReference type="GO" id="GO:0006310">
    <property type="term" value="P:DNA recombination"/>
    <property type="evidence" value="ECO:0007669"/>
    <property type="project" value="UniProtKB-KW"/>
</dbReference>
<keyword evidence="7" id="KW-0255">Endonuclease</keyword>
<dbReference type="NCBIfam" id="NF041751">
    <property type="entry name" value="sbcc_Staph"/>
    <property type="match status" value="1"/>
</dbReference>
<keyword evidence="5" id="KW-0540">Nuclease</keyword>
<protein>
    <recommendedName>
        <fullName evidence="3">Nuclease SbcCD subunit C</fullName>
    </recommendedName>
</protein>
<evidence type="ECO:0000313" key="16">
    <source>
        <dbReference type="Proteomes" id="UP000242712"/>
    </source>
</evidence>
<organism evidence="15 16">
    <name type="scientific">Staphylococcus argensis</name>
    <dbReference type="NCBI Taxonomy" id="1607738"/>
    <lineage>
        <taxon>Bacteria</taxon>
        <taxon>Bacillati</taxon>
        <taxon>Bacillota</taxon>
        <taxon>Bacilli</taxon>
        <taxon>Bacillales</taxon>
        <taxon>Staphylococcaceae</taxon>
        <taxon>Staphylococcus</taxon>
    </lineage>
</organism>
<evidence type="ECO:0000256" key="8">
    <source>
        <dbReference type="ARBA" id="ARBA00022801"/>
    </source>
</evidence>
<feature type="domain" description="Rad50/SbcC-type AAA" evidence="14">
    <location>
        <begin position="5"/>
        <end position="244"/>
    </location>
</feature>
<keyword evidence="8" id="KW-0378">Hydrolase</keyword>
<evidence type="ECO:0000313" key="15">
    <source>
        <dbReference type="EMBL" id="POA09905.1"/>
    </source>
</evidence>
<feature type="coiled-coil region" evidence="13">
    <location>
        <begin position="550"/>
        <end position="628"/>
    </location>
</feature>
<dbReference type="GeneID" id="98297490"/>
<comment type="subunit">
    <text evidence="2">Heterodimer of SbcC and SbcD.</text>
</comment>
<dbReference type="Pfam" id="PF13476">
    <property type="entry name" value="AAA_23"/>
    <property type="match status" value="1"/>
</dbReference>
<dbReference type="InterPro" id="IPR053380">
    <property type="entry name" value="SbcCD_Nuclease_C"/>
</dbReference>
<dbReference type="GO" id="GO:0004519">
    <property type="term" value="F:endonuclease activity"/>
    <property type="evidence" value="ECO:0007669"/>
    <property type="project" value="UniProtKB-KW"/>
</dbReference>
<feature type="coiled-coil region" evidence="13">
    <location>
        <begin position="276"/>
        <end position="303"/>
    </location>
</feature>
<name>A0A2K4FG64_9STAP</name>
<comment type="caution">
    <text evidence="15">The sequence shown here is derived from an EMBL/GenBank/DDBJ whole genome shotgun (WGS) entry which is preliminary data.</text>
</comment>
<dbReference type="AlphaFoldDB" id="A0A2K4FG64"/>
<dbReference type="EMBL" id="PPPX01000001">
    <property type="protein sequence ID" value="POA09905.1"/>
    <property type="molecule type" value="Genomic_DNA"/>
</dbReference>